<dbReference type="InterPro" id="IPR001584">
    <property type="entry name" value="Integrase_cat-core"/>
</dbReference>
<name>A0ABU5Z8H7_9FLAO</name>
<proteinExistence type="predicted"/>
<dbReference type="Pfam" id="PF00665">
    <property type="entry name" value="rve"/>
    <property type="match status" value="1"/>
</dbReference>
<dbReference type="InterPro" id="IPR012337">
    <property type="entry name" value="RNaseH-like_sf"/>
</dbReference>
<protein>
    <submittedName>
        <fullName evidence="2">IS3 family transposase</fullName>
    </submittedName>
</protein>
<dbReference type="Proteomes" id="UP001311730">
    <property type="component" value="Unassembled WGS sequence"/>
</dbReference>
<dbReference type="Gene3D" id="3.30.420.10">
    <property type="entry name" value="Ribonuclease H-like superfamily/Ribonuclease H"/>
    <property type="match status" value="1"/>
</dbReference>
<reference evidence="2 3" key="1">
    <citation type="submission" date="2023-12" db="EMBL/GenBank/DDBJ databases">
        <title>Genomic sequences of Capnocytophaga and Parvimonas strains.</title>
        <authorList>
            <person name="Watt R.M."/>
            <person name="Wang M."/>
            <person name="Yang T."/>
            <person name="Tong W.M."/>
        </authorList>
    </citation>
    <scope>NUCLEOTIDE SEQUENCE [LARGE SCALE GENOMIC DNA]</scope>
    <source>
        <strain evidence="2 3">CCUG 13096</strain>
    </source>
</reference>
<keyword evidence="3" id="KW-1185">Reference proteome</keyword>
<dbReference type="InterPro" id="IPR036397">
    <property type="entry name" value="RNaseH_sf"/>
</dbReference>
<comment type="caution">
    <text evidence="2">The sequence shown here is derived from an EMBL/GenBank/DDBJ whole genome shotgun (WGS) entry which is preliminary data.</text>
</comment>
<dbReference type="PANTHER" id="PTHR46889">
    <property type="entry name" value="TRANSPOSASE INSF FOR INSERTION SEQUENCE IS3B-RELATED"/>
    <property type="match status" value="1"/>
</dbReference>
<organism evidence="2 3">
    <name type="scientific">Capnocytophaga gingivalis</name>
    <dbReference type="NCBI Taxonomy" id="1017"/>
    <lineage>
        <taxon>Bacteria</taxon>
        <taxon>Pseudomonadati</taxon>
        <taxon>Bacteroidota</taxon>
        <taxon>Flavobacteriia</taxon>
        <taxon>Flavobacteriales</taxon>
        <taxon>Flavobacteriaceae</taxon>
        <taxon>Capnocytophaga</taxon>
    </lineage>
</organism>
<evidence type="ECO:0000313" key="2">
    <source>
        <dbReference type="EMBL" id="MEB3075275.1"/>
    </source>
</evidence>
<dbReference type="PANTHER" id="PTHR46889:SF5">
    <property type="entry name" value="INTEGRASE PROTEIN"/>
    <property type="match status" value="1"/>
</dbReference>
<sequence>MEILSKTEKVTVLCKLFAISRQAYYESIKKEGKEAITEKIVVDLVRQVRIKQPRVGSKKLYCMLKDDLSNIGKIGRDTFIGILRNNNLLVERKKSFTRTTDSNHPYYKWKNLIQGIEITHKNQVWVSDITYIRTLKGFRYLFLVTDLFSRRIMGHYLSNSLSIEGGIKALKNALKYRNRTIPLIHHSDRGIQYCCKEYVQLLQKEKINISMTEKDHCYENACAERVNGILKTEFLLDRTFNDEQLAERAVRSAIETYNQERLHWSLELKTPDSIFFNQVA</sequence>
<dbReference type="InterPro" id="IPR048020">
    <property type="entry name" value="Transpos_IS3"/>
</dbReference>
<dbReference type="RefSeq" id="WP_323983532.1">
    <property type="nucleotide sequence ID" value="NZ_JAYKBW010000008.1"/>
</dbReference>
<dbReference type="SUPFAM" id="SSF53098">
    <property type="entry name" value="Ribonuclease H-like"/>
    <property type="match status" value="1"/>
</dbReference>
<accession>A0ABU5Z8H7</accession>
<gene>
    <name evidence="2" type="ORF">VJJ08_08185</name>
</gene>
<dbReference type="EMBL" id="JAYKBW010000008">
    <property type="protein sequence ID" value="MEB3075275.1"/>
    <property type="molecule type" value="Genomic_DNA"/>
</dbReference>
<evidence type="ECO:0000259" key="1">
    <source>
        <dbReference type="PROSITE" id="PS50994"/>
    </source>
</evidence>
<evidence type="ECO:0000313" key="3">
    <source>
        <dbReference type="Proteomes" id="UP001311730"/>
    </source>
</evidence>
<dbReference type="InterPro" id="IPR050900">
    <property type="entry name" value="Transposase_IS3/IS150/IS904"/>
</dbReference>
<feature type="domain" description="Integrase catalytic" evidence="1">
    <location>
        <begin position="116"/>
        <end position="279"/>
    </location>
</feature>
<dbReference type="PROSITE" id="PS50994">
    <property type="entry name" value="INTEGRASE"/>
    <property type="match status" value="1"/>
</dbReference>
<dbReference type="NCBIfam" id="NF033516">
    <property type="entry name" value="transpos_IS3"/>
    <property type="match status" value="1"/>
</dbReference>